<feature type="compositionally biased region" description="Low complexity" evidence="1">
    <location>
        <begin position="64"/>
        <end position="74"/>
    </location>
</feature>
<evidence type="ECO:0000313" key="3">
    <source>
        <dbReference type="Proteomes" id="UP001189429"/>
    </source>
</evidence>
<reference evidence="2" key="1">
    <citation type="submission" date="2023-10" db="EMBL/GenBank/DDBJ databases">
        <authorList>
            <person name="Chen Y."/>
            <person name="Shah S."/>
            <person name="Dougan E. K."/>
            <person name="Thang M."/>
            <person name="Chan C."/>
        </authorList>
    </citation>
    <scope>NUCLEOTIDE SEQUENCE [LARGE SCALE GENOMIC DNA]</scope>
</reference>
<feature type="region of interest" description="Disordered" evidence="1">
    <location>
        <begin position="57"/>
        <end position="130"/>
    </location>
</feature>
<evidence type="ECO:0000313" key="2">
    <source>
        <dbReference type="EMBL" id="CAK0849340.1"/>
    </source>
</evidence>
<accession>A0ABN9TVT1</accession>
<dbReference type="EMBL" id="CAUYUJ010015053">
    <property type="protein sequence ID" value="CAK0849340.1"/>
    <property type="molecule type" value="Genomic_DNA"/>
</dbReference>
<protein>
    <recommendedName>
        <fullName evidence="4">Selenoprotein O</fullName>
    </recommendedName>
</protein>
<feature type="compositionally biased region" description="Basic residues" evidence="1">
    <location>
        <begin position="102"/>
        <end position="114"/>
    </location>
</feature>
<sequence length="225" mass="24397">MYTPGFRVHQDPLSCARSSVRPDRRRCIEFGSLSGTSPPSLSPFIPLLPFIPPLVHTPRRRSRQAPPAAQPRPSTLTTDQSATTDDWDVNGSPPPPEEPPPRRRRHRQPRRKRGTLGGVQSTVDTSSGPWAESEELWAEYRGALGGVPRAVAKHCSSGDRTAPAALETGRTSGRSGLCSGTRPTRRQGEHAGASVVNTNGGVARAGHAFAELFWARTRWGSLLTE</sequence>
<comment type="caution">
    <text evidence="2">The sequence shown here is derived from an EMBL/GenBank/DDBJ whole genome shotgun (WGS) entry which is preliminary data.</text>
</comment>
<name>A0ABN9TVT1_9DINO</name>
<proteinExistence type="predicted"/>
<feature type="region of interest" description="Disordered" evidence="1">
    <location>
        <begin position="160"/>
        <end position="195"/>
    </location>
</feature>
<organism evidence="2 3">
    <name type="scientific">Prorocentrum cordatum</name>
    <dbReference type="NCBI Taxonomy" id="2364126"/>
    <lineage>
        <taxon>Eukaryota</taxon>
        <taxon>Sar</taxon>
        <taxon>Alveolata</taxon>
        <taxon>Dinophyceae</taxon>
        <taxon>Prorocentrales</taxon>
        <taxon>Prorocentraceae</taxon>
        <taxon>Prorocentrum</taxon>
    </lineage>
</organism>
<dbReference type="Proteomes" id="UP001189429">
    <property type="component" value="Unassembled WGS sequence"/>
</dbReference>
<gene>
    <name evidence="2" type="ORF">PCOR1329_LOCUS42053</name>
</gene>
<feature type="compositionally biased region" description="Polar residues" evidence="1">
    <location>
        <begin position="118"/>
        <end position="128"/>
    </location>
</feature>
<evidence type="ECO:0008006" key="4">
    <source>
        <dbReference type="Google" id="ProtNLM"/>
    </source>
</evidence>
<feature type="non-terminal residue" evidence="2">
    <location>
        <position position="225"/>
    </location>
</feature>
<feature type="compositionally biased region" description="Polar residues" evidence="1">
    <location>
        <begin position="75"/>
        <end position="84"/>
    </location>
</feature>
<evidence type="ECO:0000256" key="1">
    <source>
        <dbReference type="SAM" id="MobiDB-lite"/>
    </source>
</evidence>
<keyword evidence="3" id="KW-1185">Reference proteome</keyword>